<accession>A0A0D2JA04</accession>
<dbReference type="OrthoDB" id="9801658at2"/>
<protein>
    <submittedName>
        <fullName evidence="1">Uncharacterized protein</fullName>
    </submittedName>
</protein>
<evidence type="ECO:0000313" key="1">
    <source>
        <dbReference type="EMBL" id="KIX14974.1"/>
    </source>
</evidence>
<dbReference type="STRING" id="1429043.X474_05665"/>
<dbReference type="PATRIC" id="fig|1429043.3.peg.1206"/>
<dbReference type="EMBL" id="AZAC01000005">
    <property type="protein sequence ID" value="KIX14974.1"/>
    <property type="molecule type" value="Genomic_DNA"/>
</dbReference>
<dbReference type="InterPro" id="IPR027417">
    <property type="entry name" value="P-loop_NTPase"/>
</dbReference>
<dbReference type="InterPro" id="IPR012036">
    <property type="entry name" value="Phage_Mu_Gp28"/>
</dbReference>
<dbReference type="InParanoid" id="A0A0D2JA04"/>
<organism evidence="1 2">
    <name type="scientific">Dethiosulfatarculus sandiegensis</name>
    <dbReference type="NCBI Taxonomy" id="1429043"/>
    <lineage>
        <taxon>Bacteria</taxon>
        <taxon>Pseudomonadati</taxon>
        <taxon>Thermodesulfobacteriota</taxon>
        <taxon>Desulfarculia</taxon>
        <taxon>Desulfarculales</taxon>
        <taxon>Desulfarculaceae</taxon>
        <taxon>Dethiosulfatarculus</taxon>
    </lineage>
</organism>
<comment type="caution">
    <text evidence="1">The sequence shown here is derived from an EMBL/GenBank/DDBJ whole genome shotgun (WGS) entry which is preliminary data.</text>
</comment>
<reference evidence="1 2" key="1">
    <citation type="submission" date="2013-11" db="EMBL/GenBank/DDBJ databases">
        <title>Metagenomic analysis of a methanogenic consortium involved in long chain n-alkane degradation.</title>
        <authorList>
            <person name="Davidova I.A."/>
            <person name="Callaghan A.V."/>
            <person name="Wawrik B."/>
            <person name="Pruitt S."/>
            <person name="Marks C."/>
            <person name="Duncan K.E."/>
            <person name="Suflita J.M."/>
        </authorList>
    </citation>
    <scope>NUCLEOTIDE SEQUENCE [LARGE SCALE GENOMIC DNA]</scope>
    <source>
        <strain evidence="1 2">SPR</strain>
    </source>
</reference>
<sequence>MSEAVLLSNQQDWINDLAAVRVWEKSRRIGASWTDALDSVLKAALKRSEGGMDCFYIGYNKDMAEEYIRDAANWAKTMHGVVLEIFEETITEVIGDNERDILTFKITFSSGHKIVALSSRPTNLRGRQGKVTIDEAAFHNDLPGLLKAAMAFLMWGGQVAVLSTHFGADNPFNELIQDVLAGKKPYSLHQTTFKQALECGLYQRICRRTKQKWSPEAEAKWEAEIRAFYGDDAAEELDCIPSQSKGAWLSRNLIESCMDAGIPVIRWEPPANDFVDWPLDTAYRDTRDWCQAKLDPLLTKLHVNLRHYFGEDFGRTGDLSVVWPLAQQESLARATPFVLEERKAPFRTQEQILYYIVDRLPRFSGGALDARGNGQALAEFARQMYGPDLISEVMLSAAWYREHMPRVKAALEDRETSLPKNDAILDDLRGIKIINGVAKPPENHSKSVDGQRHCDSAVALALAEYARAVTPAPEPWETTSIPRNEVKSLMRGY</sequence>
<evidence type="ECO:0000313" key="2">
    <source>
        <dbReference type="Proteomes" id="UP000032233"/>
    </source>
</evidence>
<keyword evidence="2" id="KW-1185">Reference proteome</keyword>
<dbReference type="Gene3D" id="3.40.50.300">
    <property type="entry name" value="P-loop containing nucleotide triphosphate hydrolases"/>
    <property type="match status" value="1"/>
</dbReference>
<dbReference type="RefSeq" id="WP_044347253.1">
    <property type="nucleotide sequence ID" value="NZ_AZAC01000005.1"/>
</dbReference>
<dbReference type="Proteomes" id="UP000032233">
    <property type="component" value="Unassembled WGS sequence"/>
</dbReference>
<proteinExistence type="predicted"/>
<dbReference type="AlphaFoldDB" id="A0A0D2JA04"/>
<gene>
    <name evidence="1" type="ORF">X474_05665</name>
</gene>
<name>A0A0D2JA04_9BACT</name>
<dbReference type="Gene3D" id="3.30.420.240">
    <property type="match status" value="1"/>
</dbReference>
<dbReference type="PIRSF" id="PIRSF007056">
    <property type="entry name" value="UCP007056"/>
    <property type="match status" value="1"/>
</dbReference>